<evidence type="ECO:0000256" key="4">
    <source>
        <dbReference type="ARBA" id="ARBA00022960"/>
    </source>
</evidence>
<reference evidence="10 11" key="1">
    <citation type="submission" date="2016-10" db="EMBL/GenBank/DDBJ databases">
        <authorList>
            <person name="de Groot N.N."/>
        </authorList>
    </citation>
    <scope>NUCLEOTIDE SEQUENCE [LARGE SCALE GENOMIC DNA]</scope>
    <source>
        <strain evidence="10 11">Nm22</strain>
    </source>
</reference>
<sequence length="185" mass="21200">MHTPGFLSKVLGLFFFFLLACGAKASDVWIDVNTIDHTLTVMQGDKIQEVFENIAIGRFGTTWHKVTKDDKTPLGDFRIGWINEKSQYYRFFGLDYPDRETARRAFEENRIDQDTWLTILKATNQERTPPQNTVLGGYIGIHGIGRGDPEVHDQFHWTNGCIALTNEQIDLLGKWLKPGVMVKIR</sequence>
<keyword evidence="6 7" id="KW-0961">Cell wall biogenesis/degradation</keyword>
<comment type="pathway">
    <text evidence="1 7">Cell wall biogenesis; peptidoglycan biosynthesis.</text>
</comment>
<feature type="active site" description="Proton donor/acceptor" evidence="7">
    <location>
        <position position="142"/>
    </location>
</feature>
<gene>
    <name evidence="10" type="ORF">SAMN05216325_12310</name>
</gene>
<evidence type="ECO:0000256" key="6">
    <source>
        <dbReference type="ARBA" id="ARBA00023316"/>
    </source>
</evidence>
<dbReference type="GO" id="GO:0071555">
    <property type="term" value="P:cell wall organization"/>
    <property type="evidence" value="ECO:0007669"/>
    <property type="project" value="UniProtKB-UniRule"/>
</dbReference>
<evidence type="ECO:0000313" key="10">
    <source>
        <dbReference type="EMBL" id="SEN54160.1"/>
    </source>
</evidence>
<accession>A0A1H8HDG9</accession>
<dbReference type="SUPFAM" id="SSF141523">
    <property type="entry name" value="L,D-transpeptidase catalytic domain-like"/>
    <property type="match status" value="1"/>
</dbReference>
<dbReference type="GO" id="GO:0009252">
    <property type="term" value="P:peptidoglycan biosynthetic process"/>
    <property type="evidence" value="ECO:0007669"/>
    <property type="project" value="UniProtKB-UniPathway"/>
</dbReference>
<keyword evidence="3" id="KW-0808">Transferase</keyword>
<feature type="signal peptide" evidence="8">
    <location>
        <begin position="1"/>
        <end position="25"/>
    </location>
</feature>
<dbReference type="PANTHER" id="PTHR36699">
    <property type="entry name" value="LD-TRANSPEPTIDASE"/>
    <property type="match status" value="1"/>
</dbReference>
<proteinExistence type="inferred from homology"/>
<dbReference type="InterPro" id="IPR038063">
    <property type="entry name" value="Transpep_catalytic_dom"/>
</dbReference>
<dbReference type="Gene3D" id="2.40.440.10">
    <property type="entry name" value="L,D-transpeptidase catalytic domain-like"/>
    <property type="match status" value="1"/>
</dbReference>
<comment type="similarity">
    <text evidence="2">Belongs to the YkuD family.</text>
</comment>
<dbReference type="PANTHER" id="PTHR36699:SF1">
    <property type="entry name" value="L,D-TRANSPEPTIDASE YAFK-RELATED"/>
    <property type="match status" value="1"/>
</dbReference>
<keyword evidence="4 7" id="KW-0133">Cell shape</keyword>
<organism evidence="10 11">
    <name type="scientific">Nitrosomonas marina</name>
    <dbReference type="NCBI Taxonomy" id="917"/>
    <lineage>
        <taxon>Bacteria</taxon>
        <taxon>Pseudomonadati</taxon>
        <taxon>Pseudomonadota</taxon>
        <taxon>Betaproteobacteria</taxon>
        <taxon>Nitrosomonadales</taxon>
        <taxon>Nitrosomonadaceae</taxon>
        <taxon>Nitrosomonas</taxon>
    </lineage>
</organism>
<dbReference type="AlphaFoldDB" id="A0A1H8HDG9"/>
<name>A0A1H8HDG9_9PROT</name>
<dbReference type="PROSITE" id="PS52029">
    <property type="entry name" value="LD_TPASE"/>
    <property type="match status" value="1"/>
</dbReference>
<dbReference type="OrthoDB" id="9809748at2"/>
<dbReference type="InterPro" id="IPR005490">
    <property type="entry name" value="LD_TPept_cat_dom"/>
</dbReference>
<dbReference type="Pfam" id="PF03734">
    <property type="entry name" value="YkuD"/>
    <property type="match status" value="1"/>
</dbReference>
<feature type="chain" id="PRO_5011508649" evidence="8">
    <location>
        <begin position="26"/>
        <end position="185"/>
    </location>
</feature>
<keyword evidence="8" id="KW-0732">Signal</keyword>
<feature type="active site" description="Nucleophile" evidence="7">
    <location>
        <position position="161"/>
    </location>
</feature>
<evidence type="ECO:0000256" key="3">
    <source>
        <dbReference type="ARBA" id="ARBA00022679"/>
    </source>
</evidence>
<keyword evidence="5 7" id="KW-0573">Peptidoglycan synthesis</keyword>
<dbReference type="Proteomes" id="UP000199459">
    <property type="component" value="Unassembled WGS sequence"/>
</dbReference>
<feature type="domain" description="L,D-TPase catalytic" evidence="9">
    <location>
        <begin position="28"/>
        <end position="185"/>
    </location>
</feature>
<evidence type="ECO:0000256" key="7">
    <source>
        <dbReference type="PROSITE-ProRule" id="PRU01373"/>
    </source>
</evidence>
<dbReference type="EMBL" id="FOCP01000023">
    <property type="protein sequence ID" value="SEN54160.1"/>
    <property type="molecule type" value="Genomic_DNA"/>
</dbReference>
<dbReference type="STRING" id="917.SAMN05216326_11936"/>
<evidence type="ECO:0000313" key="11">
    <source>
        <dbReference type="Proteomes" id="UP000199459"/>
    </source>
</evidence>
<evidence type="ECO:0000256" key="5">
    <source>
        <dbReference type="ARBA" id="ARBA00022984"/>
    </source>
</evidence>
<protein>
    <submittedName>
        <fullName evidence="10">L,D-transpeptidase catalytic domain</fullName>
    </submittedName>
</protein>
<dbReference type="GO" id="GO:0016740">
    <property type="term" value="F:transferase activity"/>
    <property type="evidence" value="ECO:0007669"/>
    <property type="project" value="UniProtKB-KW"/>
</dbReference>
<dbReference type="CDD" id="cd16913">
    <property type="entry name" value="YkuD_like"/>
    <property type="match status" value="1"/>
</dbReference>
<dbReference type="UniPathway" id="UPA00219"/>
<evidence type="ECO:0000259" key="9">
    <source>
        <dbReference type="PROSITE" id="PS52029"/>
    </source>
</evidence>
<dbReference type="GO" id="GO:0004180">
    <property type="term" value="F:carboxypeptidase activity"/>
    <property type="evidence" value="ECO:0007669"/>
    <property type="project" value="UniProtKB-ARBA"/>
</dbReference>
<dbReference type="RefSeq" id="WP_090633935.1">
    <property type="nucleotide sequence ID" value="NZ_FOCP01000023.1"/>
</dbReference>
<evidence type="ECO:0000256" key="1">
    <source>
        <dbReference type="ARBA" id="ARBA00004752"/>
    </source>
</evidence>
<evidence type="ECO:0000256" key="8">
    <source>
        <dbReference type="SAM" id="SignalP"/>
    </source>
</evidence>
<dbReference type="GO" id="GO:0008360">
    <property type="term" value="P:regulation of cell shape"/>
    <property type="evidence" value="ECO:0007669"/>
    <property type="project" value="UniProtKB-UniRule"/>
</dbReference>
<evidence type="ECO:0000256" key="2">
    <source>
        <dbReference type="ARBA" id="ARBA00005992"/>
    </source>
</evidence>